<evidence type="ECO:0000313" key="2">
    <source>
        <dbReference type="EMBL" id="AUT59927.1"/>
    </source>
</evidence>
<dbReference type="EMBL" id="CP026111">
    <property type="protein sequence ID" value="AUT59927.1"/>
    <property type="molecule type" value="Genomic_DNA"/>
</dbReference>
<reference evidence="2 3" key="1">
    <citation type="submission" date="2018-01" db="EMBL/GenBank/DDBJ databases">
        <title>Species boundaries and ecological features among Paraburkholderia terrae DSMZ17804T, P. hospita DSMZ17164T and P. caribensis DSMZ13236T.</title>
        <authorList>
            <person name="Pratama A.A."/>
        </authorList>
    </citation>
    <scope>NUCLEOTIDE SEQUENCE [LARGE SCALE GENOMIC DNA]</scope>
    <source>
        <strain evidence="2 3">DSM 17804</strain>
    </source>
</reference>
<dbReference type="RefSeq" id="WP_103254530.1">
    <property type="nucleotide sequence ID" value="NZ_CP026111.1"/>
</dbReference>
<organism evidence="2 3">
    <name type="scientific">Paraburkholderia terrae</name>
    <dbReference type="NCBI Taxonomy" id="311230"/>
    <lineage>
        <taxon>Bacteria</taxon>
        <taxon>Pseudomonadati</taxon>
        <taxon>Pseudomonadota</taxon>
        <taxon>Betaproteobacteria</taxon>
        <taxon>Burkholderiales</taxon>
        <taxon>Burkholderiaceae</taxon>
        <taxon>Paraburkholderia</taxon>
    </lineage>
</organism>
<keyword evidence="1" id="KW-0472">Membrane</keyword>
<accession>A0A2I8EK08</accession>
<evidence type="ECO:0000256" key="1">
    <source>
        <dbReference type="SAM" id="Phobius"/>
    </source>
</evidence>
<dbReference type="Proteomes" id="UP000243502">
    <property type="component" value="Chromosome 1"/>
</dbReference>
<sequence>MKLKLIVDGNLAGWVQTVLIVLGVAMLYFGLSLEWLPRPMALAMVIVALPVAAIGGYCGRAKALGLKPFDNSYKKARDSYKVKDDETDK</sequence>
<dbReference type="AlphaFoldDB" id="A0A2I8EK08"/>
<proteinExistence type="predicted"/>
<evidence type="ECO:0008006" key="4">
    <source>
        <dbReference type="Google" id="ProtNLM"/>
    </source>
</evidence>
<keyword evidence="1" id="KW-0812">Transmembrane</keyword>
<protein>
    <recommendedName>
        <fullName evidence="4">DUF2892 domain-containing protein</fullName>
    </recommendedName>
</protein>
<name>A0A2I8EK08_9BURK</name>
<dbReference type="OrthoDB" id="9104095at2"/>
<gene>
    <name evidence="2" type="ORF">C2L65_10195</name>
</gene>
<feature type="transmembrane region" description="Helical" evidence="1">
    <location>
        <begin position="39"/>
        <end position="59"/>
    </location>
</feature>
<dbReference type="KEGG" id="pter:C2L65_10195"/>
<keyword evidence="1" id="KW-1133">Transmembrane helix</keyword>
<feature type="transmembrane region" description="Helical" evidence="1">
    <location>
        <begin position="12"/>
        <end position="33"/>
    </location>
</feature>
<evidence type="ECO:0000313" key="3">
    <source>
        <dbReference type="Proteomes" id="UP000243502"/>
    </source>
</evidence>